<reference evidence="2 3" key="1">
    <citation type="submission" date="2022-05" db="EMBL/GenBank/DDBJ databases">
        <authorList>
            <consortium name="Genoscope - CEA"/>
            <person name="William W."/>
        </authorList>
    </citation>
    <scope>NUCLEOTIDE SEQUENCE [LARGE SCALE GENOMIC DNA]</scope>
</reference>
<gene>
    <name evidence="2" type="ORF">PMEA_00013647</name>
</gene>
<feature type="transmembrane region" description="Helical" evidence="1">
    <location>
        <begin position="101"/>
        <end position="124"/>
    </location>
</feature>
<keyword evidence="1" id="KW-0472">Membrane</keyword>
<feature type="transmembrane region" description="Helical" evidence="1">
    <location>
        <begin position="130"/>
        <end position="156"/>
    </location>
</feature>
<keyword evidence="3" id="KW-1185">Reference proteome</keyword>
<evidence type="ECO:0000256" key="1">
    <source>
        <dbReference type="SAM" id="Phobius"/>
    </source>
</evidence>
<sequence length="181" mass="20440">MAVLVKTLCCGRNLRKGVMIHAILGLIPSAFSIYHQIYLIKVCKQLEENADELSQNLHFSVKHILAIVWLAYVFFTFEVISLLVTLLLLGSCCSGDKRLAFPWLGWSIFKLFFTFGVMMFYIAVWNRFPVFVIAYISACLLWVCSIYFIMVVYSYINALREDPSGTSAGFSPSLPGGNKTP</sequence>
<dbReference type="Proteomes" id="UP001159428">
    <property type="component" value="Unassembled WGS sequence"/>
</dbReference>
<name>A0AAU9WXG6_9CNID</name>
<evidence type="ECO:0000313" key="2">
    <source>
        <dbReference type="EMBL" id="CAH3129731.1"/>
    </source>
</evidence>
<keyword evidence="1" id="KW-1133">Transmembrane helix</keyword>
<feature type="non-terminal residue" evidence="2">
    <location>
        <position position="181"/>
    </location>
</feature>
<protein>
    <submittedName>
        <fullName evidence="2">Uncharacterized protein</fullName>
    </submittedName>
</protein>
<organism evidence="2 3">
    <name type="scientific">Pocillopora meandrina</name>
    <dbReference type="NCBI Taxonomy" id="46732"/>
    <lineage>
        <taxon>Eukaryota</taxon>
        <taxon>Metazoa</taxon>
        <taxon>Cnidaria</taxon>
        <taxon>Anthozoa</taxon>
        <taxon>Hexacorallia</taxon>
        <taxon>Scleractinia</taxon>
        <taxon>Astrocoeniina</taxon>
        <taxon>Pocilloporidae</taxon>
        <taxon>Pocillopora</taxon>
    </lineage>
</organism>
<feature type="transmembrane region" description="Helical" evidence="1">
    <location>
        <begin position="64"/>
        <end position="89"/>
    </location>
</feature>
<dbReference type="AlphaFoldDB" id="A0AAU9WXG6"/>
<evidence type="ECO:0000313" key="3">
    <source>
        <dbReference type="Proteomes" id="UP001159428"/>
    </source>
</evidence>
<dbReference type="PANTHER" id="PTHR36694:SF11">
    <property type="entry name" value="LP21121P-RELATED"/>
    <property type="match status" value="1"/>
</dbReference>
<keyword evidence="1" id="KW-0812">Transmembrane</keyword>
<comment type="caution">
    <text evidence="2">The sequence shown here is derived from an EMBL/GenBank/DDBJ whole genome shotgun (WGS) entry which is preliminary data.</text>
</comment>
<feature type="transmembrane region" description="Helical" evidence="1">
    <location>
        <begin position="18"/>
        <end position="37"/>
    </location>
</feature>
<proteinExistence type="predicted"/>
<dbReference type="EMBL" id="CALNXJ010000024">
    <property type="protein sequence ID" value="CAH3129731.1"/>
    <property type="molecule type" value="Genomic_DNA"/>
</dbReference>
<dbReference type="PANTHER" id="PTHR36694">
    <property type="entry name" value="PASIFLORA 1, ISOFORM A-RELATED"/>
    <property type="match status" value="1"/>
</dbReference>
<accession>A0AAU9WXG6</accession>